<evidence type="ECO:0008006" key="3">
    <source>
        <dbReference type="Google" id="ProtNLM"/>
    </source>
</evidence>
<dbReference type="AlphaFoldDB" id="A0A4R3T2T4"/>
<evidence type="ECO:0000313" key="1">
    <source>
        <dbReference type="EMBL" id="TCU55673.1"/>
    </source>
</evidence>
<dbReference type="RefSeq" id="WP_243642722.1">
    <property type="nucleotide sequence ID" value="NZ_JANKBG010000020.1"/>
</dbReference>
<name>A0A4R3T2T4_9FIRM</name>
<proteinExistence type="predicted"/>
<organism evidence="1 2">
    <name type="scientific">Longicatena caecimuris</name>
    <dbReference type="NCBI Taxonomy" id="1796635"/>
    <lineage>
        <taxon>Bacteria</taxon>
        <taxon>Bacillati</taxon>
        <taxon>Bacillota</taxon>
        <taxon>Erysipelotrichia</taxon>
        <taxon>Erysipelotrichales</taxon>
        <taxon>Erysipelotrichaceae</taxon>
        <taxon>Longicatena</taxon>
    </lineage>
</organism>
<comment type="caution">
    <text evidence="1">The sequence shown here is derived from an EMBL/GenBank/DDBJ whole genome shotgun (WGS) entry which is preliminary data.</text>
</comment>
<sequence>MPLHANTKETKDEIIKTAAFDYKENSNNTTITATFDFRMTDNRNYFKYNRKTNKNDHYDTGIYGTIESVKAGYDHTNFTVDYYNYYNYTATGEIQKVNTWLEYAIKEYNMAKQKNKITTFVFPTQELSDGDDAFLNYMRKHRYKHPTAFVASELASMQKLSIPLVFHSGYDLHLYDYNMSFQKITNTNGSFTPSAHDQIMNNKLEAYVKSHDVNAPYLIEVNANSQIMPGTANVHMRAENLANGYYNLYNYNPINNAISYVGRAVEKDDVLSFTTSQKGLFFLTKEKVMKATAKGYRGTYDGKAHTINLSGYPSGSKISYRTSANGTWSTKKPTRTSAGTTTVSYKIEHPNYKALTGSAKIEVLGRNIAKGSITGLSTRTYTGKRINPNVMVKYGSTTLIKGKDYTLSYGENTNAGKGSVKISGKGNYTGTISKTFTINKRSVSTLSYNSLSTRTYTGKAIKPSITVKYGKTTLKNGRDYTLSYGKNVATGKGTVKITGKGNYRGTITRSFKIVPKKPSVSIKAGKGSLKVTAKATGASGYQIAYATSAKGKLKYVTSGTSKTLKLSRNKTYYVKVRAYKTIDGKKYYGAYSTLKPSKTK</sequence>
<evidence type="ECO:0000313" key="2">
    <source>
        <dbReference type="Proteomes" id="UP000295773"/>
    </source>
</evidence>
<protein>
    <recommendedName>
        <fullName evidence="3">Fibronectin type-III domain-containing protein</fullName>
    </recommendedName>
</protein>
<gene>
    <name evidence="1" type="ORF">EDD61_1214</name>
</gene>
<dbReference type="EMBL" id="SMBP01000021">
    <property type="protein sequence ID" value="TCU55673.1"/>
    <property type="molecule type" value="Genomic_DNA"/>
</dbReference>
<dbReference type="Proteomes" id="UP000295773">
    <property type="component" value="Unassembled WGS sequence"/>
</dbReference>
<accession>A0A4R3T2T4</accession>
<keyword evidence="2" id="KW-1185">Reference proteome</keyword>
<reference evidence="1 2" key="1">
    <citation type="submission" date="2019-03" db="EMBL/GenBank/DDBJ databases">
        <title>Genomic Encyclopedia of Type Strains, Phase IV (KMG-IV): sequencing the most valuable type-strain genomes for metagenomic binning, comparative biology and taxonomic classification.</title>
        <authorList>
            <person name="Goeker M."/>
        </authorList>
    </citation>
    <scope>NUCLEOTIDE SEQUENCE [LARGE SCALE GENOMIC DNA]</scope>
    <source>
        <strain evidence="1 2">DSM 29481</strain>
    </source>
</reference>